<dbReference type="Proteomes" id="UP000825228">
    <property type="component" value="Unassembled WGS sequence"/>
</dbReference>
<dbReference type="RefSeq" id="WP_222684866.1">
    <property type="nucleotide sequence ID" value="NZ_JABUBT010000012.1"/>
</dbReference>
<dbReference type="EMBL" id="JABUBU010000011">
    <property type="protein sequence ID" value="MBY6367588.1"/>
    <property type="molecule type" value="Genomic_DNA"/>
</dbReference>
<reference evidence="1 2" key="1">
    <citation type="submission" date="2020-06" db="EMBL/GenBank/DDBJ databases">
        <title>Taxonomy, biology and ecology of Rhodococcus bacteria occurring in California pistachio and other woody hosts as revealed by genome sequence analyses.</title>
        <authorList>
            <person name="Gai Y."/>
            <person name="Riely B."/>
        </authorList>
    </citation>
    <scope>NUCLEOTIDE SEQUENCE [LARGE SCALE GENOMIC DNA]</scope>
    <source>
        <strain evidence="1 2">BP-281</strain>
    </source>
</reference>
<evidence type="ECO:0000313" key="2">
    <source>
        <dbReference type="Proteomes" id="UP000825228"/>
    </source>
</evidence>
<keyword evidence="2" id="KW-1185">Reference proteome</keyword>
<organism evidence="1 2">
    <name type="scientific">Rhodococcoides corynebacterioides</name>
    <dbReference type="NCBI Taxonomy" id="53972"/>
    <lineage>
        <taxon>Bacteria</taxon>
        <taxon>Bacillati</taxon>
        <taxon>Actinomycetota</taxon>
        <taxon>Actinomycetes</taxon>
        <taxon>Mycobacteriales</taxon>
        <taxon>Nocardiaceae</taxon>
        <taxon>Rhodococcoides</taxon>
    </lineage>
</organism>
<protein>
    <recommendedName>
        <fullName evidence="3">Ribosomally synthesized peptide with SipW-like signal peptide</fullName>
    </recommendedName>
</protein>
<comment type="caution">
    <text evidence="1">The sequence shown here is derived from an EMBL/GenBank/DDBJ whole genome shotgun (WGS) entry which is preliminary data.</text>
</comment>
<sequence>MAQHSAPTPPSRRRRRASAVAASGVLLGVAAVGLTTTNVVATLRDPVFGGTTFTAANNGFEISGDGSTWRSGTSASDAVTMTATPAAAMLPGTTVYTAVSLRTKTGSSAINVATKATTTATGLPNRLLYAVVRSNTCTSSAFTDPGSFLVGGVTTDVPISTAPTDFPLQAATATAPGPTASLCFRLRLPDTIQVWTDSSVPGSGPPVWNFEGKKP</sequence>
<name>A0ABS7P5A6_9NOCA</name>
<gene>
    <name evidence="1" type="ORF">HQ603_12555</name>
</gene>
<evidence type="ECO:0000313" key="1">
    <source>
        <dbReference type="EMBL" id="MBY6367588.1"/>
    </source>
</evidence>
<evidence type="ECO:0008006" key="3">
    <source>
        <dbReference type="Google" id="ProtNLM"/>
    </source>
</evidence>
<proteinExistence type="predicted"/>
<accession>A0ABS7P5A6</accession>